<evidence type="ECO:0000256" key="10">
    <source>
        <dbReference type="RuleBase" id="RU363063"/>
    </source>
</evidence>
<evidence type="ECO:0000256" key="6">
    <source>
        <dbReference type="ARBA" id="ARBA00022968"/>
    </source>
</evidence>
<evidence type="ECO:0000256" key="2">
    <source>
        <dbReference type="ARBA" id="ARBA00008661"/>
    </source>
</evidence>
<evidence type="ECO:0000256" key="3">
    <source>
        <dbReference type="ARBA" id="ARBA00022676"/>
    </source>
</evidence>
<dbReference type="WBParaSite" id="Gr19_v10_g7098.t1">
    <property type="protein sequence ID" value="Gr19_v10_g7098.t1"/>
    <property type="gene ID" value="Gr19_v10_g7098"/>
</dbReference>
<reference evidence="12" key="1">
    <citation type="submission" date="2022-11" db="UniProtKB">
        <authorList>
            <consortium name="WormBaseParasite"/>
        </authorList>
    </citation>
    <scope>IDENTIFICATION</scope>
</reference>
<evidence type="ECO:0000256" key="9">
    <source>
        <dbReference type="ARBA" id="ARBA00023136"/>
    </source>
</evidence>
<name>A0A914I5K3_GLORO</name>
<dbReference type="GO" id="GO:0016758">
    <property type="term" value="F:hexosyltransferase activity"/>
    <property type="evidence" value="ECO:0007669"/>
    <property type="project" value="InterPro"/>
</dbReference>
<evidence type="ECO:0000256" key="7">
    <source>
        <dbReference type="ARBA" id="ARBA00022989"/>
    </source>
</evidence>
<keyword evidence="7 10" id="KW-1133">Transmembrane helix</keyword>
<dbReference type="InterPro" id="IPR002659">
    <property type="entry name" value="Glyco_trans_31"/>
</dbReference>
<evidence type="ECO:0000256" key="4">
    <source>
        <dbReference type="ARBA" id="ARBA00022679"/>
    </source>
</evidence>
<keyword evidence="4" id="KW-0808">Transferase</keyword>
<dbReference type="GO" id="GO:0006493">
    <property type="term" value="P:protein O-linked glycosylation"/>
    <property type="evidence" value="ECO:0007669"/>
    <property type="project" value="TreeGrafter"/>
</dbReference>
<sequence>MPTKRFERLNSNRKLNFARLLPIRQSVWKCRALCFRLFILVTFFLLAFLLIILFRRSLLHVPCPLTNCPSLADCPLTDCPLTDCPSMTDCLSLTDCPDTKPPMSLAQTPSTSRPPPPSRCPNNSMFNFSSVVRFSNIHLPFVVKVPLGAGTFPCAGRSVLGVVLVMSRRNAAVCREGIRRSWGGAAPNNVIIRFVIGNASKAEGKLAAKDDALLDVEQQKYGDLIRYDLEDSYRNLHLKMFVAFEWQMHFCPNAEFVMKTDDDTVVDLARWKFWVDKKFRKQAEGRAAFFGYVMAGTGPIREVNSKWYVSEKHFPGKLYPDYMQGGTYFGTAQAVRAVMAQTSEVVGFSVDDALYTGILAEHVKPPVARFQSGRAHFRADQKIVPQNEQCEKGVPFIFAAFSGEQTPRFKSVEDYKRAYEQIHTAKCKSSATNETKLFYFKMLAENLFTNASKFKI</sequence>
<evidence type="ECO:0000313" key="12">
    <source>
        <dbReference type="WBParaSite" id="Gr19_v10_g7098.t1"/>
    </source>
</evidence>
<dbReference type="Gene3D" id="3.90.550.50">
    <property type="match status" value="1"/>
</dbReference>
<organism evidence="11 12">
    <name type="scientific">Globodera rostochiensis</name>
    <name type="common">Golden nematode worm</name>
    <name type="synonym">Heterodera rostochiensis</name>
    <dbReference type="NCBI Taxonomy" id="31243"/>
    <lineage>
        <taxon>Eukaryota</taxon>
        <taxon>Metazoa</taxon>
        <taxon>Ecdysozoa</taxon>
        <taxon>Nematoda</taxon>
        <taxon>Chromadorea</taxon>
        <taxon>Rhabditida</taxon>
        <taxon>Tylenchina</taxon>
        <taxon>Tylenchomorpha</taxon>
        <taxon>Tylenchoidea</taxon>
        <taxon>Heteroderidae</taxon>
        <taxon>Heteroderinae</taxon>
        <taxon>Globodera</taxon>
    </lineage>
</organism>
<evidence type="ECO:0000256" key="1">
    <source>
        <dbReference type="ARBA" id="ARBA00004323"/>
    </source>
</evidence>
<dbReference type="GO" id="GO:0000139">
    <property type="term" value="C:Golgi membrane"/>
    <property type="evidence" value="ECO:0007669"/>
    <property type="project" value="UniProtKB-SubCell"/>
</dbReference>
<dbReference type="Proteomes" id="UP000887572">
    <property type="component" value="Unplaced"/>
</dbReference>
<proteinExistence type="inferred from homology"/>
<keyword evidence="3 10" id="KW-0328">Glycosyltransferase</keyword>
<comment type="similarity">
    <text evidence="2 10">Belongs to the glycosyltransferase 31 family.</text>
</comment>
<dbReference type="EC" id="2.4.1.-" evidence="10"/>
<protein>
    <recommendedName>
        <fullName evidence="10">Hexosyltransferase</fullName>
        <ecNumber evidence="10">2.4.1.-</ecNumber>
    </recommendedName>
</protein>
<evidence type="ECO:0000313" key="11">
    <source>
        <dbReference type="Proteomes" id="UP000887572"/>
    </source>
</evidence>
<feature type="transmembrane region" description="Helical" evidence="10">
    <location>
        <begin position="33"/>
        <end position="54"/>
    </location>
</feature>
<comment type="subcellular location">
    <subcellularLocation>
        <location evidence="1 10">Golgi apparatus membrane</location>
        <topology evidence="1 10">Single-pass type II membrane protein</topology>
    </subcellularLocation>
</comment>
<keyword evidence="8 10" id="KW-0333">Golgi apparatus</keyword>
<evidence type="ECO:0000256" key="5">
    <source>
        <dbReference type="ARBA" id="ARBA00022692"/>
    </source>
</evidence>
<accession>A0A914I5K3</accession>
<keyword evidence="6 10" id="KW-0735">Signal-anchor</keyword>
<dbReference type="PANTHER" id="PTHR11214:SF3">
    <property type="entry name" value="BETA-1,3-GALACTOSYLTRANSFERASE 6"/>
    <property type="match status" value="1"/>
</dbReference>
<dbReference type="Pfam" id="PF01762">
    <property type="entry name" value="Galactosyl_T"/>
    <property type="match status" value="1"/>
</dbReference>
<evidence type="ECO:0000256" key="8">
    <source>
        <dbReference type="ARBA" id="ARBA00023034"/>
    </source>
</evidence>
<keyword evidence="9 10" id="KW-0472">Membrane</keyword>
<dbReference type="PANTHER" id="PTHR11214">
    <property type="entry name" value="BETA-1,3-N-ACETYLGLUCOSAMINYLTRANSFERASE"/>
    <property type="match status" value="1"/>
</dbReference>
<keyword evidence="11" id="KW-1185">Reference proteome</keyword>
<keyword evidence="5 10" id="KW-0812">Transmembrane</keyword>
<dbReference type="AlphaFoldDB" id="A0A914I5K3"/>